<dbReference type="RefSeq" id="WP_086089639.1">
    <property type="nucleotide sequence ID" value="NZ_CP021112.1"/>
</dbReference>
<dbReference type="PIRSF" id="PIRSF031878">
    <property type="entry name" value="UCP031878"/>
    <property type="match status" value="1"/>
</dbReference>
<accession>A0A1W6ZV35</accession>
<dbReference type="Proteomes" id="UP000194137">
    <property type="component" value="Chromosome"/>
</dbReference>
<name>A0A1W6ZV35_9HYPH</name>
<dbReference type="InterPro" id="IPR009922">
    <property type="entry name" value="DUF1457"/>
</dbReference>
<proteinExistence type="predicted"/>
<dbReference type="AlphaFoldDB" id="A0A1W6ZV35"/>
<protein>
    <submittedName>
        <fullName evidence="1">Uncharacterized protein</fullName>
    </submittedName>
</protein>
<dbReference type="STRING" id="1235591.CAK95_20715"/>
<gene>
    <name evidence="1" type="ORF">CAK95_20715</name>
</gene>
<dbReference type="Pfam" id="PF07310">
    <property type="entry name" value="PAS_5"/>
    <property type="match status" value="1"/>
</dbReference>
<reference evidence="1 2" key="1">
    <citation type="submission" date="2017-05" db="EMBL/GenBank/DDBJ databases">
        <title>Full genome sequence of Pseudorhodoplanes sinuspersici.</title>
        <authorList>
            <person name="Dastgheib S.M.M."/>
            <person name="Shavandi M."/>
            <person name="Tirandaz H."/>
        </authorList>
    </citation>
    <scope>NUCLEOTIDE SEQUENCE [LARGE SCALE GENOMIC DNA]</scope>
    <source>
        <strain evidence="1 2">RIPI110</strain>
    </source>
</reference>
<evidence type="ECO:0000313" key="2">
    <source>
        <dbReference type="Proteomes" id="UP000194137"/>
    </source>
</evidence>
<sequence>MMKQAVTRELFEYWNALRGSRIAPMRDDIDPGAIRARLADIFLLALNMEHGHAFRLAGSSVCALFGKELKGGVFHDLWSPISQPRIGALLHSIAEDKVGAVAHVIGRNLENEILDLEMILLPLLDGSGSVSRLLGGFAPVGAPYWIGSRAVEAIDLEDLRYVGPALDTTRGLISGRNNPLPRAGLVIYPAQNRQAI</sequence>
<dbReference type="EMBL" id="CP021112">
    <property type="protein sequence ID" value="ARQ01244.1"/>
    <property type="molecule type" value="Genomic_DNA"/>
</dbReference>
<evidence type="ECO:0000313" key="1">
    <source>
        <dbReference type="EMBL" id="ARQ01244.1"/>
    </source>
</evidence>
<dbReference type="KEGG" id="psin:CAK95_20715"/>
<dbReference type="OrthoDB" id="8480244at2"/>
<organism evidence="1 2">
    <name type="scientific">Pseudorhodoplanes sinuspersici</name>
    <dbReference type="NCBI Taxonomy" id="1235591"/>
    <lineage>
        <taxon>Bacteria</taxon>
        <taxon>Pseudomonadati</taxon>
        <taxon>Pseudomonadota</taxon>
        <taxon>Alphaproteobacteria</taxon>
        <taxon>Hyphomicrobiales</taxon>
        <taxon>Pseudorhodoplanes</taxon>
    </lineage>
</organism>
<keyword evidence="2" id="KW-1185">Reference proteome</keyword>